<evidence type="ECO:0000256" key="1">
    <source>
        <dbReference type="SAM" id="Phobius"/>
    </source>
</evidence>
<sequence>MKLRGWLTGIILFLLGPSLLFATLWVRASLSEVERLDRALDGLSAIAELGPLMERRLAGPSSTLPGAVPSLSNLGLTKLETERANLTFQAFLQEPSVSRSIRHARDFVRQVSRSIQLTALTTLETSELPYILSDYLPSVIYESAAMVYTGDQLSNKSALNLWDRMSLPVQGGQFKVAADSVARITTTHFMYLTGPRAEIMREKGSRFLNANAVFQSAGAEMLMSASRADTGADIQAAQAMAMFPRLAKTSLALWTETLGYLRDDLNQRRNATVFEVVLATIVGFLVIVTAFGLAALLSRSLAERTQQEIDDLGYHDPLSGLPNRRGVMKRLEVHDAAQSDCEHGVIIADIRHFKAINSSYGEEVGDCVLRIVAEDLKRYGLSDDFVGRTGGAEFTIFRPNLHSGSAELQKMALEIMTILKRDRQIAEQATTLDFCMGLAVNRLGNCEDTVLEAALALKAAKRAGSTEIRLFEPAMRSEFDKTAAIAKDLVDAVKGGQIVPWFQPQICVRTGRTVGAEALVRWIDTNDGVRYPGAFLPAAEEAGYTELIDACVRTKALGMAAHYLEHTPEPFHIGINASLGLVAAPDCAEMLLDAVHEAGLAPRNVSIEILEAVMIDAVTAEPIKENVAELSRLGFHIELDDFGTGHSSISSLRDLSIDRVKIDRSFVSGVDKNPELQKFTSALIQLSKSLDISVLAEGVETEAEFRWLAENGCDVVQGWLISKAVPEAEFFERRGRFGDILPKPAPRLAPLAVNLGT</sequence>
<dbReference type="PANTHER" id="PTHR33121:SF70">
    <property type="entry name" value="SIGNALING PROTEIN YKOW"/>
    <property type="match status" value="1"/>
</dbReference>
<dbReference type="InterPro" id="IPR035919">
    <property type="entry name" value="EAL_sf"/>
</dbReference>
<proteinExistence type="predicted"/>
<feature type="transmembrane region" description="Helical" evidence="1">
    <location>
        <begin position="276"/>
        <end position="297"/>
    </location>
</feature>
<accession>A0A916TKQ4</accession>
<dbReference type="Gene3D" id="3.30.70.270">
    <property type="match status" value="1"/>
</dbReference>
<name>A0A916TKQ4_9HYPH</name>
<dbReference type="Proteomes" id="UP000605148">
    <property type="component" value="Unassembled WGS sequence"/>
</dbReference>
<dbReference type="InterPro" id="IPR000160">
    <property type="entry name" value="GGDEF_dom"/>
</dbReference>
<feature type="transmembrane region" description="Helical" evidence="1">
    <location>
        <begin position="6"/>
        <end position="26"/>
    </location>
</feature>
<organism evidence="4 5">
    <name type="scientific">Roseibium aquae</name>
    <dbReference type="NCBI Taxonomy" id="1323746"/>
    <lineage>
        <taxon>Bacteria</taxon>
        <taxon>Pseudomonadati</taxon>
        <taxon>Pseudomonadota</taxon>
        <taxon>Alphaproteobacteria</taxon>
        <taxon>Hyphomicrobiales</taxon>
        <taxon>Stappiaceae</taxon>
        <taxon>Roseibium</taxon>
    </lineage>
</organism>
<dbReference type="SMART" id="SM00267">
    <property type="entry name" value="GGDEF"/>
    <property type="match status" value="1"/>
</dbReference>
<comment type="caution">
    <text evidence="4">The sequence shown here is derived from an EMBL/GenBank/DDBJ whole genome shotgun (WGS) entry which is preliminary data.</text>
</comment>
<dbReference type="PANTHER" id="PTHR33121">
    <property type="entry name" value="CYCLIC DI-GMP PHOSPHODIESTERASE PDEF"/>
    <property type="match status" value="1"/>
</dbReference>
<dbReference type="NCBIfam" id="TIGR00254">
    <property type="entry name" value="GGDEF"/>
    <property type="match status" value="1"/>
</dbReference>
<dbReference type="OrthoDB" id="9814202at2"/>
<reference evidence="4" key="1">
    <citation type="journal article" date="2014" name="Int. J. Syst. Evol. Microbiol.">
        <title>Complete genome sequence of Corynebacterium casei LMG S-19264T (=DSM 44701T), isolated from a smear-ripened cheese.</title>
        <authorList>
            <consortium name="US DOE Joint Genome Institute (JGI-PGF)"/>
            <person name="Walter F."/>
            <person name="Albersmeier A."/>
            <person name="Kalinowski J."/>
            <person name="Ruckert C."/>
        </authorList>
    </citation>
    <scope>NUCLEOTIDE SEQUENCE</scope>
    <source>
        <strain evidence="4">CGMCC 1.12426</strain>
    </source>
</reference>
<keyword evidence="1" id="KW-0812">Transmembrane</keyword>
<keyword evidence="1" id="KW-0472">Membrane</keyword>
<dbReference type="SMART" id="SM00052">
    <property type="entry name" value="EAL"/>
    <property type="match status" value="1"/>
</dbReference>
<dbReference type="InterPro" id="IPR050706">
    <property type="entry name" value="Cyclic-di-GMP_PDE-like"/>
</dbReference>
<dbReference type="CDD" id="cd01949">
    <property type="entry name" value="GGDEF"/>
    <property type="match status" value="1"/>
</dbReference>
<dbReference type="Pfam" id="PF00563">
    <property type="entry name" value="EAL"/>
    <property type="match status" value="1"/>
</dbReference>
<dbReference type="PROSITE" id="PS50883">
    <property type="entry name" value="EAL"/>
    <property type="match status" value="1"/>
</dbReference>
<dbReference type="SUPFAM" id="SSF55073">
    <property type="entry name" value="Nucleotide cyclase"/>
    <property type="match status" value="1"/>
</dbReference>
<keyword evidence="1" id="KW-1133">Transmembrane helix</keyword>
<evidence type="ECO:0008006" key="6">
    <source>
        <dbReference type="Google" id="ProtNLM"/>
    </source>
</evidence>
<gene>
    <name evidence="4" type="ORF">GCM10011316_24530</name>
</gene>
<evidence type="ECO:0000313" key="4">
    <source>
        <dbReference type="EMBL" id="GGB51619.1"/>
    </source>
</evidence>
<evidence type="ECO:0000259" key="3">
    <source>
        <dbReference type="PROSITE" id="PS50887"/>
    </source>
</evidence>
<evidence type="ECO:0000313" key="5">
    <source>
        <dbReference type="Proteomes" id="UP000605148"/>
    </source>
</evidence>
<dbReference type="CDD" id="cd01948">
    <property type="entry name" value="EAL"/>
    <property type="match status" value="1"/>
</dbReference>
<dbReference type="AlphaFoldDB" id="A0A916TKQ4"/>
<dbReference type="RefSeq" id="WP_150496658.1">
    <property type="nucleotide sequence ID" value="NZ_BMFA01000007.1"/>
</dbReference>
<evidence type="ECO:0000259" key="2">
    <source>
        <dbReference type="PROSITE" id="PS50883"/>
    </source>
</evidence>
<dbReference type="Pfam" id="PF00990">
    <property type="entry name" value="GGDEF"/>
    <property type="match status" value="1"/>
</dbReference>
<protein>
    <recommendedName>
        <fullName evidence="6">Diguanylate cyclase (GGDEF)-like protein</fullName>
    </recommendedName>
</protein>
<dbReference type="SUPFAM" id="SSF141868">
    <property type="entry name" value="EAL domain-like"/>
    <property type="match status" value="1"/>
</dbReference>
<reference evidence="4" key="2">
    <citation type="submission" date="2020-09" db="EMBL/GenBank/DDBJ databases">
        <authorList>
            <person name="Sun Q."/>
            <person name="Zhou Y."/>
        </authorList>
    </citation>
    <scope>NUCLEOTIDE SEQUENCE</scope>
    <source>
        <strain evidence="4">CGMCC 1.12426</strain>
    </source>
</reference>
<feature type="domain" description="GGDEF" evidence="3">
    <location>
        <begin position="341"/>
        <end position="473"/>
    </location>
</feature>
<dbReference type="InterPro" id="IPR043128">
    <property type="entry name" value="Rev_trsase/Diguanyl_cyclase"/>
</dbReference>
<feature type="domain" description="EAL" evidence="2">
    <location>
        <begin position="482"/>
        <end position="738"/>
    </location>
</feature>
<dbReference type="PROSITE" id="PS50887">
    <property type="entry name" value="GGDEF"/>
    <property type="match status" value="1"/>
</dbReference>
<dbReference type="InterPro" id="IPR001633">
    <property type="entry name" value="EAL_dom"/>
</dbReference>
<dbReference type="GO" id="GO:0071111">
    <property type="term" value="F:cyclic-guanylate-specific phosphodiesterase activity"/>
    <property type="evidence" value="ECO:0007669"/>
    <property type="project" value="InterPro"/>
</dbReference>
<dbReference type="InterPro" id="IPR029787">
    <property type="entry name" value="Nucleotide_cyclase"/>
</dbReference>
<dbReference type="Gene3D" id="3.20.20.450">
    <property type="entry name" value="EAL domain"/>
    <property type="match status" value="1"/>
</dbReference>
<dbReference type="EMBL" id="BMFA01000007">
    <property type="protein sequence ID" value="GGB51619.1"/>
    <property type="molecule type" value="Genomic_DNA"/>
</dbReference>
<keyword evidence="5" id="KW-1185">Reference proteome</keyword>